<sequence length="243" mass="26207">MPTPPDREDGRAQRWEDHKAQRRDLILDAAVEAVRVDGEMAGVKDIAARAGVPRSVVYRLFKDRGDLDEHVRGRIITDLMSVLSPALSPSEGTIENALTTAVGTYVRWIVDNTNLHTFLGTGSASNHTVGSRVLTSTRSAIAGQVATVISGVLADLGADTRYAEPLAFALFGMTDATVNRWLGQAQQPLNADELAGFLETAAWHILDATAGGLGVNLTLQTRLDGLDDAAPRRKSQQKRRVRG</sequence>
<dbReference type="PANTHER" id="PTHR30055:SF160">
    <property type="entry name" value="TRANSCRIPTIONAL REGULATORY PROTEIN (PROBABLY ASNC-FAMILY)-RELATED"/>
    <property type="match status" value="1"/>
</dbReference>
<name>M0QI69_9ACTN</name>
<dbReference type="GO" id="GO:0000976">
    <property type="term" value="F:transcription cis-regulatory region binding"/>
    <property type="evidence" value="ECO:0007669"/>
    <property type="project" value="TreeGrafter"/>
</dbReference>
<dbReference type="InterPro" id="IPR050109">
    <property type="entry name" value="HTH-type_TetR-like_transc_reg"/>
</dbReference>
<evidence type="ECO:0000313" key="4">
    <source>
        <dbReference type="EMBL" id="GAC68243.1"/>
    </source>
</evidence>
<protein>
    <submittedName>
        <fullName evidence="4">Putative TetR family transcriptional regulator</fullName>
    </submittedName>
</protein>
<evidence type="ECO:0000259" key="3">
    <source>
        <dbReference type="PROSITE" id="PS50977"/>
    </source>
</evidence>
<dbReference type="PROSITE" id="PS50977">
    <property type="entry name" value="HTH_TETR_2"/>
    <property type="match status" value="1"/>
</dbReference>
<evidence type="ECO:0000256" key="2">
    <source>
        <dbReference type="PROSITE-ProRule" id="PRU00335"/>
    </source>
</evidence>
<dbReference type="InterPro" id="IPR036271">
    <property type="entry name" value="Tet_transcr_reg_TetR-rel_C_sf"/>
</dbReference>
<evidence type="ECO:0000256" key="1">
    <source>
        <dbReference type="ARBA" id="ARBA00023125"/>
    </source>
</evidence>
<dbReference type="InterPro" id="IPR009057">
    <property type="entry name" value="Homeodomain-like_sf"/>
</dbReference>
<dbReference type="AlphaFoldDB" id="M0QI69"/>
<dbReference type="SUPFAM" id="SSF46689">
    <property type="entry name" value="Homeodomain-like"/>
    <property type="match status" value="1"/>
</dbReference>
<dbReference type="Proteomes" id="UP000011666">
    <property type="component" value="Unassembled WGS sequence"/>
</dbReference>
<evidence type="ECO:0000313" key="5">
    <source>
        <dbReference type="Proteomes" id="UP000011666"/>
    </source>
</evidence>
<gene>
    <name evidence="4" type="ORF">GS4_14_00740</name>
</gene>
<dbReference type="OrthoDB" id="4542604at2"/>
<dbReference type="SUPFAM" id="SSF48498">
    <property type="entry name" value="Tetracyclin repressor-like, C-terminal domain"/>
    <property type="match status" value="1"/>
</dbReference>
<proteinExistence type="predicted"/>
<feature type="DNA-binding region" description="H-T-H motif" evidence="2">
    <location>
        <begin position="42"/>
        <end position="61"/>
    </location>
</feature>
<accession>M0QI69</accession>
<dbReference type="STRING" id="1223545.GS4_14_00740"/>
<keyword evidence="1 2" id="KW-0238">DNA-binding</keyword>
<comment type="caution">
    <text evidence="4">The sequence shown here is derived from an EMBL/GenBank/DDBJ whole genome shotgun (WGS) entry which is preliminary data.</text>
</comment>
<dbReference type="eggNOG" id="COG1309">
    <property type="taxonomic scope" value="Bacteria"/>
</dbReference>
<reference evidence="4 5" key="1">
    <citation type="submission" date="2013-01" db="EMBL/GenBank/DDBJ databases">
        <title>Whole genome shotgun sequence of Gordonia soli NBRC 108243.</title>
        <authorList>
            <person name="Isaki-Nakamura S."/>
            <person name="Hosoyama A."/>
            <person name="Tsuchikane K."/>
            <person name="Ando Y."/>
            <person name="Baba S."/>
            <person name="Ohji S."/>
            <person name="Hamada M."/>
            <person name="Tamura T."/>
            <person name="Yamazoe A."/>
            <person name="Yamazaki S."/>
            <person name="Fujita N."/>
        </authorList>
    </citation>
    <scope>NUCLEOTIDE SEQUENCE [LARGE SCALE GENOMIC DNA]</scope>
    <source>
        <strain evidence="4 5">NBRC 108243</strain>
    </source>
</reference>
<keyword evidence="5" id="KW-1185">Reference proteome</keyword>
<organism evidence="4 5">
    <name type="scientific">Gordonia soli NBRC 108243</name>
    <dbReference type="NCBI Taxonomy" id="1223545"/>
    <lineage>
        <taxon>Bacteria</taxon>
        <taxon>Bacillati</taxon>
        <taxon>Actinomycetota</taxon>
        <taxon>Actinomycetes</taxon>
        <taxon>Mycobacteriales</taxon>
        <taxon>Gordoniaceae</taxon>
        <taxon>Gordonia</taxon>
    </lineage>
</organism>
<dbReference type="EMBL" id="BANX01000014">
    <property type="protein sequence ID" value="GAC68243.1"/>
    <property type="molecule type" value="Genomic_DNA"/>
</dbReference>
<dbReference type="Gene3D" id="1.10.357.10">
    <property type="entry name" value="Tetracycline Repressor, domain 2"/>
    <property type="match status" value="1"/>
</dbReference>
<dbReference type="RefSeq" id="WP_007620218.1">
    <property type="nucleotide sequence ID" value="NZ_BANX01000014.1"/>
</dbReference>
<dbReference type="PANTHER" id="PTHR30055">
    <property type="entry name" value="HTH-TYPE TRANSCRIPTIONAL REGULATOR RUTR"/>
    <property type="match status" value="1"/>
</dbReference>
<dbReference type="GO" id="GO:0003700">
    <property type="term" value="F:DNA-binding transcription factor activity"/>
    <property type="evidence" value="ECO:0007669"/>
    <property type="project" value="TreeGrafter"/>
</dbReference>
<feature type="domain" description="HTH tetR-type" evidence="3">
    <location>
        <begin position="20"/>
        <end position="79"/>
    </location>
</feature>
<dbReference type="InterPro" id="IPR001647">
    <property type="entry name" value="HTH_TetR"/>
</dbReference>